<dbReference type="VEuPathDB" id="MicrosporidiaDB:TUBRATIS_24590"/>
<proteinExistence type="predicted"/>
<dbReference type="EMBL" id="RCSS01000647">
    <property type="protein sequence ID" value="RVD91100.1"/>
    <property type="molecule type" value="Genomic_DNA"/>
</dbReference>
<keyword evidence="2" id="KW-1185">Reference proteome</keyword>
<evidence type="ECO:0000313" key="1">
    <source>
        <dbReference type="EMBL" id="RVD91100.1"/>
    </source>
</evidence>
<accession>A0A437AIV9</accession>
<reference evidence="1 2" key="1">
    <citation type="submission" date="2018-10" db="EMBL/GenBank/DDBJ databases">
        <title>Draft genome sequence of the microsporidian Tubulinosema ratisbonensis.</title>
        <authorList>
            <person name="Polonais V."/>
            <person name="Peyretaillade E."/>
            <person name="Niehus S."/>
            <person name="Wawrzyniak I."/>
            <person name="Franchet A."/>
            <person name="Gaspin C."/>
            <person name="Reichstadt M."/>
            <person name="Belser C."/>
            <person name="Labadie K."/>
            <person name="Delbac F."/>
            <person name="Ferrandon D."/>
        </authorList>
    </citation>
    <scope>NUCLEOTIDE SEQUENCE [LARGE SCALE GENOMIC DNA]</scope>
    <source>
        <strain evidence="1 2">Franzen</strain>
    </source>
</reference>
<name>A0A437AIV9_9MICR</name>
<organism evidence="1 2">
    <name type="scientific">Tubulinosema ratisbonensis</name>
    <dbReference type="NCBI Taxonomy" id="291195"/>
    <lineage>
        <taxon>Eukaryota</taxon>
        <taxon>Fungi</taxon>
        <taxon>Fungi incertae sedis</taxon>
        <taxon>Microsporidia</taxon>
        <taxon>Tubulinosematoidea</taxon>
        <taxon>Tubulinosematidae</taxon>
        <taxon>Tubulinosema</taxon>
    </lineage>
</organism>
<comment type="caution">
    <text evidence="1">The sequence shown here is derived from an EMBL/GenBank/DDBJ whole genome shotgun (WGS) entry which is preliminary data.</text>
</comment>
<gene>
    <name evidence="1" type="ORF">TUBRATIS_24590</name>
</gene>
<dbReference type="AlphaFoldDB" id="A0A437AIV9"/>
<protein>
    <submittedName>
        <fullName evidence="1">Uncharacterized protein</fullName>
    </submittedName>
</protein>
<dbReference type="Proteomes" id="UP000282876">
    <property type="component" value="Unassembled WGS sequence"/>
</dbReference>
<evidence type="ECO:0000313" key="2">
    <source>
        <dbReference type="Proteomes" id="UP000282876"/>
    </source>
</evidence>
<sequence>MFNLESFIGLGESENLIDKIDVFTSNINRTPEFQTNPRALEEFRYQHNKTSSIDAYDIDYSGRCYNNKKTEESEITPLTELDGSGNLFSFLDDITNENQYKDIIKLNKSPTIKILSDLEIENIISTKKNNYSGEILNSYRCLLKNEKNRALEVNSDQKIMFITGLYTDTEICEIIKSIEYNFTIRIIYCIRIWIKSRLLKHFLHHIDNKYFTLKSKLHNFLAKFILDNFLNKEYRIALELSSLKQTNKNLKNIFDINTSKLVDAFFSYIVEFSKKYSPLIFSLKCKMLDLNAINKKNGNDRILIETFILDVERLAEDKKYKIIFLLFPEINYLILHIKNKLVSFINFKQIFCVITFVVFKYSFLRENLLIDLKHLYFTENQDYLQSRLLCKFILNIRTLLYIVYCNVKRLISSIKYKKYMCLRLFFCFLRVEIPEISDCLDIDEHILLATNYEYDLSYLQIHLKKFKNSSKSLELVFIKNFSDPWSGNFTTSAKEFFFTLLKNSKEEYKSLDLKNLENRNILVGKFKKIKKEFYLEILQALQIT</sequence>